<dbReference type="PROSITE" id="PS51257">
    <property type="entry name" value="PROKAR_LIPOPROTEIN"/>
    <property type="match status" value="1"/>
</dbReference>
<organism evidence="2 3">
    <name type="scientific">Flavobacterium flavipallidum</name>
    <dbReference type="NCBI Taxonomy" id="3139140"/>
    <lineage>
        <taxon>Bacteria</taxon>
        <taxon>Pseudomonadati</taxon>
        <taxon>Bacteroidota</taxon>
        <taxon>Flavobacteriia</taxon>
        <taxon>Flavobacteriales</taxon>
        <taxon>Flavobacteriaceae</taxon>
        <taxon>Flavobacterium</taxon>
    </lineage>
</organism>
<evidence type="ECO:0000256" key="1">
    <source>
        <dbReference type="SAM" id="SignalP"/>
    </source>
</evidence>
<comment type="caution">
    <text evidence="2">The sequence shown here is derived from an EMBL/GenBank/DDBJ whole genome shotgun (WGS) entry which is preliminary data.</text>
</comment>
<dbReference type="CDD" id="cd12105">
    <property type="entry name" value="HmuY"/>
    <property type="match status" value="1"/>
</dbReference>
<evidence type="ECO:0000313" key="3">
    <source>
        <dbReference type="Proteomes" id="UP001398556"/>
    </source>
</evidence>
<protein>
    <submittedName>
        <fullName evidence="2">HmuY family protein</fullName>
    </submittedName>
</protein>
<proteinExistence type="predicted"/>
<dbReference type="Proteomes" id="UP001398556">
    <property type="component" value="Unassembled WGS sequence"/>
</dbReference>
<gene>
    <name evidence="2" type="ORF">AAEO59_09615</name>
</gene>
<feature type="signal peptide" evidence="1">
    <location>
        <begin position="1"/>
        <end position="23"/>
    </location>
</feature>
<evidence type="ECO:0000313" key="2">
    <source>
        <dbReference type="EMBL" id="MEL1241304.1"/>
    </source>
</evidence>
<dbReference type="RefSeq" id="WP_341700523.1">
    <property type="nucleotide sequence ID" value="NZ_JBBYHU010000017.1"/>
</dbReference>
<name>A0ABU9HML9_9FLAO</name>
<dbReference type="InterPro" id="IPR025921">
    <property type="entry name" value="HmuY"/>
</dbReference>
<keyword evidence="1" id="KW-0732">Signal</keyword>
<feature type="chain" id="PRO_5047260698" evidence="1">
    <location>
        <begin position="24"/>
        <end position="200"/>
    </location>
</feature>
<sequence>MKTNFLRFSLLAFILFIASCSNDDKEDTVAEVETQTFSNLDATSSSDFTKFSFSKNAVVTDDSWDIAFKGTTILVNGGTKIGITGEPDRTGAAAVSIVSGTFAEVKEFPLASTFAQDAQGVYAIPTGSGNGWYSYNSSTHLISPIAGKVFVVKTHDGKYAKFEILSYYKDAPLTPDPLDSASTRYYTFKFAYQANSTTTF</sequence>
<keyword evidence="3" id="KW-1185">Reference proteome</keyword>
<dbReference type="EMBL" id="JBBYHU010000017">
    <property type="protein sequence ID" value="MEL1241304.1"/>
    <property type="molecule type" value="Genomic_DNA"/>
</dbReference>
<dbReference type="Pfam" id="PF14064">
    <property type="entry name" value="HmuY"/>
    <property type="match status" value="1"/>
</dbReference>
<reference evidence="2 3" key="1">
    <citation type="submission" date="2024-04" db="EMBL/GenBank/DDBJ databases">
        <title>Flavobacterium sp. DGU99 16S ribosomal RNA gene Genome sequencing and assembly.</title>
        <authorList>
            <person name="Park S."/>
        </authorList>
    </citation>
    <scope>NUCLEOTIDE SEQUENCE [LARGE SCALE GENOMIC DNA]</scope>
    <source>
        <strain evidence="2 3">DGU99</strain>
    </source>
</reference>
<accession>A0ABU9HML9</accession>